<evidence type="ECO:0000313" key="2">
    <source>
        <dbReference type="EMBL" id="MFD1811723.1"/>
    </source>
</evidence>
<dbReference type="SMART" id="SM00347">
    <property type="entry name" value="HTH_MARR"/>
    <property type="match status" value="1"/>
</dbReference>
<gene>
    <name evidence="2" type="ORF">ACFSJG_05810</name>
</gene>
<dbReference type="InterPro" id="IPR036390">
    <property type="entry name" value="WH_DNA-bd_sf"/>
</dbReference>
<dbReference type="Pfam" id="PF12802">
    <property type="entry name" value="MarR_2"/>
    <property type="match status" value="1"/>
</dbReference>
<dbReference type="SUPFAM" id="SSF46785">
    <property type="entry name" value="Winged helix' DNA-binding domain"/>
    <property type="match status" value="1"/>
</dbReference>
<dbReference type="Gene3D" id="1.10.10.10">
    <property type="entry name" value="Winged helix-like DNA-binding domain superfamily/Winged helix DNA-binding domain"/>
    <property type="match status" value="1"/>
</dbReference>
<evidence type="ECO:0000259" key="1">
    <source>
        <dbReference type="SMART" id="SM00347"/>
    </source>
</evidence>
<dbReference type="EMBL" id="JBHUFB010000008">
    <property type="protein sequence ID" value="MFD1811723.1"/>
    <property type="molecule type" value="Genomic_DNA"/>
</dbReference>
<dbReference type="InterPro" id="IPR000835">
    <property type="entry name" value="HTH_MarR-typ"/>
</dbReference>
<sequence>MQHSVSVALVHDELVHLVRQLMTGERADADSPTFAQHSVLSYVDRNPGCRATQIADAFGVHRSTVSRQIKTCVDSGWVSADIGPVRSGHPLTLTSDGTRILDAANRSRQAEVADRVRDWPTGDVDTFARLLHQFRSTAPNPDNHTRGGDSNA</sequence>
<evidence type="ECO:0000313" key="3">
    <source>
        <dbReference type="Proteomes" id="UP001597286"/>
    </source>
</evidence>
<feature type="domain" description="HTH marR-type" evidence="1">
    <location>
        <begin position="25"/>
        <end position="124"/>
    </location>
</feature>
<proteinExistence type="predicted"/>
<dbReference type="Proteomes" id="UP001597286">
    <property type="component" value="Unassembled WGS sequence"/>
</dbReference>
<comment type="caution">
    <text evidence="2">The sequence shown here is derived from an EMBL/GenBank/DDBJ whole genome shotgun (WGS) entry which is preliminary data.</text>
</comment>
<name>A0ABW4P193_9NOCA</name>
<organism evidence="2 3">
    <name type="scientific">Rhodococcus gannanensis</name>
    <dbReference type="NCBI Taxonomy" id="1960308"/>
    <lineage>
        <taxon>Bacteria</taxon>
        <taxon>Bacillati</taxon>
        <taxon>Actinomycetota</taxon>
        <taxon>Actinomycetes</taxon>
        <taxon>Mycobacteriales</taxon>
        <taxon>Nocardiaceae</taxon>
        <taxon>Rhodococcus</taxon>
    </lineage>
</organism>
<keyword evidence="3" id="KW-1185">Reference proteome</keyword>
<dbReference type="InterPro" id="IPR036388">
    <property type="entry name" value="WH-like_DNA-bd_sf"/>
</dbReference>
<reference evidence="3" key="1">
    <citation type="journal article" date="2019" name="Int. J. Syst. Evol. Microbiol.">
        <title>The Global Catalogue of Microorganisms (GCM) 10K type strain sequencing project: providing services to taxonomists for standard genome sequencing and annotation.</title>
        <authorList>
            <consortium name="The Broad Institute Genomics Platform"/>
            <consortium name="The Broad Institute Genome Sequencing Center for Infectious Disease"/>
            <person name="Wu L."/>
            <person name="Ma J."/>
        </authorList>
    </citation>
    <scope>NUCLEOTIDE SEQUENCE [LARGE SCALE GENOMIC DNA]</scope>
    <source>
        <strain evidence="3">DT72</strain>
    </source>
</reference>
<dbReference type="RefSeq" id="WP_378484268.1">
    <property type="nucleotide sequence ID" value="NZ_JBHUFB010000008.1"/>
</dbReference>
<protein>
    <submittedName>
        <fullName evidence="2">MarR family winged helix-turn-helix transcriptional regulator</fullName>
    </submittedName>
</protein>
<accession>A0ABW4P193</accession>